<gene>
    <name evidence="3" type="primary">ppsA_1</name>
    <name evidence="3" type="ORF">GCM10008906_22260</name>
</gene>
<protein>
    <submittedName>
        <fullName evidence="3">Phosphoenolpyruvate synthase</fullName>
    </submittedName>
</protein>
<dbReference type="PANTHER" id="PTHR43615">
    <property type="entry name" value="PHOSPHOENOLPYRUVATE SYNTHASE-RELATED"/>
    <property type="match status" value="1"/>
</dbReference>
<comment type="caution">
    <text evidence="3">The sequence shown here is derived from an EMBL/GenBank/DDBJ whole genome shotgun (WGS) entry which is preliminary data.</text>
</comment>
<evidence type="ECO:0000259" key="2">
    <source>
        <dbReference type="Pfam" id="PF01326"/>
    </source>
</evidence>
<evidence type="ECO:0000313" key="4">
    <source>
        <dbReference type="Proteomes" id="UP001501510"/>
    </source>
</evidence>
<dbReference type="SUPFAM" id="SSF56059">
    <property type="entry name" value="Glutathione synthetase ATP-binding domain-like"/>
    <property type="match status" value="1"/>
</dbReference>
<dbReference type="InterPro" id="IPR013815">
    <property type="entry name" value="ATP_grasp_subdomain_1"/>
</dbReference>
<sequence length="892" mass="100553">MYVAKFSEISKSSLPEVGGKALNLGLLCKNGFNVPEGFVVTTEAFKKFINSCAYMNSYYSKLSKLKVNETNAINKLSKEIISYIKSANMPYVIEKSVRNIFNNFDFEGSFAVRSSGTAEDLPYASFAGQHDSYLNIMGIESIIFHIKKCWASLFTTRAILYRLKNGFNHKKVFLSVVVQRMIPSESSGVMFTADPINENRNTTCINAVYGLGETLVQGIAPSDLYKVKLNNIIEKNIKTKTIGMYNNNRGGIVKKSISDSLKKSQVLKDKEILKLSKTGKDIEDFYGAPQDIEWAYYNKKLYILQSRGITTLYPIPKTHNDFFHVYMSFGHQQMMTNAIKPLGISVASFFCMPRDKSSKEVKNPFVKDIGSRAYVDITEVLKTPILKNTLLDKSPMMDELMINSIKEATSSDDFKHSKIEHSSIKHIIASNLSTMLVSFLKETKNDASLTWLQRTNATIDNICTTFDTNLKKLSGKDAMNYIQNEILNSLNRIFLTLPPATQIGMLSQKSLQKKYNKYFGESLNIQTLNKSLRGNVTAEMGLAIGDLGDIARKYPEVLNYLKRTNNPNFIDKLKRFNGGSKFYDALTDFLSKYGMRCPGEIDITNERWLENPLSLLPSIISVANAKSYGEHKINFDKGLKDVEKERNKIISKAKAKGLSKNKIDNLDKLIDTFRKGIALREHFKYCLIRIFWIIKKSILKEAAILQDKGIIDEKEDVYYLWFYEIHDVVENKFKGNLKDTIKSRKEAYIRNRKLNPPRVITSNGELYYGNYVNKDIPSNSLPGIPVSQGVIEGKARVILNPNNAHFESGEILIAPFTDPGWTTLFISSKALVTEVGGLMTHGAVIAREYGMPAVVGVKNATKLIKTGDRIRVNGFSGYVEKITANNKTANNK</sequence>
<dbReference type="Proteomes" id="UP001501510">
    <property type="component" value="Unassembled WGS sequence"/>
</dbReference>
<dbReference type="RefSeq" id="WP_343761659.1">
    <property type="nucleotide sequence ID" value="NZ_BAAACG010000010.1"/>
</dbReference>
<dbReference type="Pfam" id="PF01326">
    <property type="entry name" value="PPDK_N"/>
    <property type="match status" value="1"/>
</dbReference>
<dbReference type="Gene3D" id="3.50.30.10">
    <property type="entry name" value="Phosphohistidine domain"/>
    <property type="match status" value="1"/>
</dbReference>
<organism evidence="3 4">
    <name type="scientific">Clostridium oceanicum</name>
    <dbReference type="NCBI Taxonomy" id="1543"/>
    <lineage>
        <taxon>Bacteria</taxon>
        <taxon>Bacillati</taxon>
        <taxon>Bacillota</taxon>
        <taxon>Clostridia</taxon>
        <taxon>Eubacteriales</taxon>
        <taxon>Clostridiaceae</taxon>
        <taxon>Clostridium</taxon>
    </lineage>
</organism>
<evidence type="ECO:0000259" key="1">
    <source>
        <dbReference type="Pfam" id="PF00391"/>
    </source>
</evidence>
<feature type="domain" description="PEP-utilising enzyme mobile" evidence="1">
    <location>
        <begin position="806"/>
        <end position="877"/>
    </location>
</feature>
<proteinExistence type="predicted"/>
<evidence type="ECO:0000313" key="3">
    <source>
        <dbReference type="EMBL" id="GAA0741294.1"/>
    </source>
</evidence>
<dbReference type="InterPro" id="IPR036637">
    <property type="entry name" value="Phosphohistidine_dom_sf"/>
</dbReference>
<dbReference type="NCBIfam" id="NF004877">
    <property type="entry name" value="PRK06241.1-2"/>
    <property type="match status" value="1"/>
</dbReference>
<dbReference type="EMBL" id="BAAACG010000010">
    <property type="protein sequence ID" value="GAA0741294.1"/>
    <property type="molecule type" value="Genomic_DNA"/>
</dbReference>
<dbReference type="PANTHER" id="PTHR43615:SF1">
    <property type="entry name" value="PPDK_N DOMAIN-CONTAINING PROTEIN"/>
    <property type="match status" value="1"/>
</dbReference>
<dbReference type="InterPro" id="IPR008279">
    <property type="entry name" value="PEP-util_enz_mobile_dom"/>
</dbReference>
<keyword evidence="4" id="KW-1185">Reference proteome</keyword>
<dbReference type="Pfam" id="PF00391">
    <property type="entry name" value="PEP-utilizers"/>
    <property type="match status" value="1"/>
</dbReference>
<dbReference type="NCBIfam" id="NF004878">
    <property type="entry name" value="PRK06241.1-3"/>
    <property type="match status" value="1"/>
</dbReference>
<dbReference type="InterPro" id="IPR051549">
    <property type="entry name" value="PEP_Utilizing_Enz"/>
</dbReference>
<reference evidence="4" key="1">
    <citation type="journal article" date="2019" name="Int. J. Syst. Evol. Microbiol.">
        <title>The Global Catalogue of Microorganisms (GCM) 10K type strain sequencing project: providing services to taxonomists for standard genome sequencing and annotation.</title>
        <authorList>
            <consortium name="The Broad Institute Genomics Platform"/>
            <consortium name="The Broad Institute Genome Sequencing Center for Infectious Disease"/>
            <person name="Wu L."/>
            <person name="Ma J."/>
        </authorList>
    </citation>
    <scope>NUCLEOTIDE SEQUENCE [LARGE SCALE GENOMIC DNA]</scope>
    <source>
        <strain evidence="4">JCM 1407</strain>
    </source>
</reference>
<dbReference type="SUPFAM" id="SSF52009">
    <property type="entry name" value="Phosphohistidine domain"/>
    <property type="match status" value="1"/>
</dbReference>
<dbReference type="Gene3D" id="3.30.1490.20">
    <property type="entry name" value="ATP-grasp fold, A domain"/>
    <property type="match status" value="1"/>
</dbReference>
<dbReference type="InterPro" id="IPR002192">
    <property type="entry name" value="PPDK_AMP/ATP-bd"/>
</dbReference>
<name>A0ABP3UV05_9CLOT</name>
<accession>A0ABP3UV05</accession>
<dbReference type="Gene3D" id="3.30.470.20">
    <property type="entry name" value="ATP-grasp fold, B domain"/>
    <property type="match status" value="1"/>
</dbReference>
<feature type="domain" description="Pyruvate phosphate dikinase AMP/ATP-binding" evidence="2">
    <location>
        <begin position="15"/>
        <end position="312"/>
    </location>
</feature>